<keyword evidence="2" id="KW-1185">Reference proteome</keyword>
<dbReference type="AlphaFoldDB" id="A0A165NMT4"/>
<dbReference type="RefSeq" id="WP_066240430.1">
    <property type="nucleotide sequence ID" value="NZ_LRFC01000020.1"/>
</dbReference>
<sequence>MKLQEVDSSTSYHSGYGAGSGEVIREEYKCPCGNGKVIYEKDDIPGFKETNIYSTCKECDEKFEFGRGTAKEKK</sequence>
<comment type="caution">
    <text evidence="1">The sequence shown here is derived from an EMBL/GenBank/DDBJ whole genome shotgun (WGS) entry which is preliminary data.</text>
</comment>
<gene>
    <name evidence="1" type="ORF">AWM68_20305</name>
</gene>
<evidence type="ECO:0000313" key="2">
    <source>
        <dbReference type="Proteomes" id="UP000076567"/>
    </source>
</evidence>
<protein>
    <submittedName>
        <fullName evidence="1">Uncharacterized protein</fullName>
    </submittedName>
</protein>
<evidence type="ECO:0000313" key="1">
    <source>
        <dbReference type="EMBL" id="KZE66784.1"/>
    </source>
</evidence>
<accession>A0A165NMT4</accession>
<reference evidence="2" key="1">
    <citation type="submission" date="2016-01" db="EMBL/GenBank/DDBJ databases">
        <title>Draft genome of Chromobacterium sp. F49.</title>
        <authorList>
            <person name="Hong K.W."/>
        </authorList>
    </citation>
    <scope>NUCLEOTIDE SEQUENCE [LARGE SCALE GENOMIC DNA]</scope>
    <source>
        <strain evidence="2">P7IIIA</strain>
    </source>
</reference>
<organism evidence="1 2">
    <name type="scientific">Fictibacillus phosphorivorans</name>
    <dbReference type="NCBI Taxonomy" id="1221500"/>
    <lineage>
        <taxon>Bacteria</taxon>
        <taxon>Bacillati</taxon>
        <taxon>Bacillota</taxon>
        <taxon>Bacilli</taxon>
        <taxon>Bacillales</taxon>
        <taxon>Fictibacillaceae</taxon>
        <taxon>Fictibacillus</taxon>
    </lineage>
</organism>
<dbReference type="EMBL" id="LRFC01000020">
    <property type="protein sequence ID" value="KZE66784.1"/>
    <property type="molecule type" value="Genomic_DNA"/>
</dbReference>
<dbReference type="OrthoDB" id="2918866at2"/>
<name>A0A165NMT4_9BACL</name>
<proteinExistence type="predicted"/>
<dbReference type="Proteomes" id="UP000076567">
    <property type="component" value="Unassembled WGS sequence"/>
</dbReference>